<sequence length="430" mass="46584">MLSSPATPDSLQNPSPDGLPAESLSQSLSMSRASWQRPVSAWQQPGPAAFDFRSDVTTTATPRLLQAVMSAGLNDGWTGNGAKKFEEYMAQLVGTESAVFMVSSTMGNQVAIRTHLNRPPNGVICDARSHIMHMETGGLASLSGALPIAIYPSNGVYLTLEDIERYVVLSDGTDACNCPTRLLHLENPLGGNIMPLHEMKRIKEFADCHGLKIHVDGARLWEAVVAQHGSLRDFASGAHSVNLCLSKGLGVPMGSIVVGDAEFIRHARWVRKSMGGAMRQPGIMANCAWAAVEEAFGQSASGDESLLSRGHELARDLANHWAALDGKLVVPQETNVIWLDLDALKIDEDEWESQAKAEGILLHSSRILTHYQLSDEAVAQLKGYMQRSLEGAKEREGYVPRAKPRNDAVSRVAAAMKEAMMLARLRNAAL</sequence>
<dbReference type="EMBL" id="ML977639">
    <property type="protein sequence ID" value="KAF1995391.1"/>
    <property type="molecule type" value="Genomic_DNA"/>
</dbReference>
<evidence type="ECO:0000313" key="8">
    <source>
        <dbReference type="EMBL" id="KAF1995391.1"/>
    </source>
</evidence>
<comment type="cofactor">
    <cofactor evidence="1">
        <name>pyridoxal 5'-phosphate</name>
        <dbReference type="ChEBI" id="CHEBI:597326"/>
    </cofactor>
</comment>
<dbReference type="InterPro" id="IPR023603">
    <property type="entry name" value="Low_specificity_L-TA-like"/>
</dbReference>
<accession>A0A6A5W5L1</accession>
<evidence type="ECO:0000256" key="1">
    <source>
        <dbReference type="ARBA" id="ARBA00001933"/>
    </source>
</evidence>
<dbReference type="GO" id="GO:0008732">
    <property type="term" value="F:L-allo-threonine aldolase activity"/>
    <property type="evidence" value="ECO:0007669"/>
    <property type="project" value="TreeGrafter"/>
</dbReference>
<feature type="region of interest" description="Disordered" evidence="6">
    <location>
        <begin position="1"/>
        <end position="27"/>
    </location>
</feature>
<dbReference type="SUPFAM" id="SSF53383">
    <property type="entry name" value="PLP-dependent transferases"/>
    <property type="match status" value="1"/>
</dbReference>
<dbReference type="Gene3D" id="3.40.640.10">
    <property type="entry name" value="Type I PLP-dependent aspartate aminotransferase-like (Major domain)"/>
    <property type="match status" value="1"/>
</dbReference>
<dbReference type="InterPro" id="IPR015421">
    <property type="entry name" value="PyrdxlP-dep_Trfase_major"/>
</dbReference>
<name>A0A6A5W5L1_9PLEO</name>
<dbReference type="GO" id="GO:0006567">
    <property type="term" value="P:L-threonine catabolic process"/>
    <property type="evidence" value="ECO:0007669"/>
    <property type="project" value="TreeGrafter"/>
</dbReference>
<dbReference type="InterPro" id="IPR015422">
    <property type="entry name" value="PyrdxlP-dep_Trfase_small"/>
</dbReference>
<evidence type="ECO:0000259" key="7">
    <source>
        <dbReference type="Pfam" id="PF01212"/>
    </source>
</evidence>
<keyword evidence="9" id="KW-1185">Reference proteome</keyword>
<dbReference type="GO" id="GO:0006545">
    <property type="term" value="P:glycine biosynthetic process"/>
    <property type="evidence" value="ECO:0007669"/>
    <property type="project" value="TreeGrafter"/>
</dbReference>
<dbReference type="PANTHER" id="PTHR48097">
    <property type="entry name" value="L-THREONINE ALDOLASE-RELATED"/>
    <property type="match status" value="1"/>
</dbReference>
<organism evidence="8 9">
    <name type="scientific">Amniculicola lignicola CBS 123094</name>
    <dbReference type="NCBI Taxonomy" id="1392246"/>
    <lineage>
        <taxon>Eukaryota</taxon>
        <taxon>Fungi</taxon>
        <taxon>Dikarya</taxon>
        <taxon>Ascomycota</taxon>
        <taxon>Pezizomycotina</taxon>
        <taxon>Dothideomycetes</taxon>
        <taxon>Pleosporomycetidae</taxon>
        <taxon>Pleosporales</taxon>
        <taxon>Amniculicolaceae</taxon>
        <taxon>Amniculicola</taxon>
    </lineage>
</organism>
<reference evidence="8" key="1">
    <citation type="journal article" date="2020" name="Stud. Mycol.">
        <title>101 Dothideomycetes genomes: a test case for predicting lifestyles and emergence of pathogens.</title>
        <authorList>
            <person name="Haridas S."/>
            <person name="Albert R."/>
            <person name="Binder M."/>
            <person name="Bloem J."/>
            <person name="Labutti K."/>
            <person name="Salamov A."/>
            <person name="Andreopoulos B."/>
            <person name="Baker S."/>
            <person name="Barry K."/>
            <person name="Bills G."/>
            <person name="Bluhm B."/>
            <person name="Cannon C."/>
            <person name="Castanera R."/>
            <person name="Culley D."/>
            <person name="Daum C."/>
            <person name="Ezra D."/>
            <person name="Gonzalez J."/>
            <person name="Henrissat B."/>
            <person name="Kuo A."/>
            <person name="Liang C."/>
            <person name="Lipzen A."/>
            <person name="Lutzoni F."/>
            <person name="Magnuson J."/>
            <person name="Mondo S."/>
            <person name="Nolan M."/>
            <person name="Ohm R."/>
            <person name="Pangilinan J."/>
            <person name="Park H.-J."/>
            <person name="Ramirez L."/>
            <person name="Alfaro M."/>
            <person name="Sun H."/>
            <person name="Tritt A."/>
            <person name="Yoshinaga Y."/>
            <person name="Zwiers L.-H."/>
            <person name="Turgeon B."/>
            <person name="Goodwin S."/>
            <person name="Spatafora J."/>
            <person name="Crous P."/>
            <person name="Grigoriev I."/>
        </authorList>
    </citation>
    <scope>NUCLEOTIDE SEQUENCE</scope>
    <source>
        <strain evidence="8">CBS 123094</strain>
    </source>
</reference>
<gene>
    <name evidence="8" type="ORF">P154DRAFT_566694</name>
</gene>
<evidence type="ECO:0000313" key="9">
    <source>
        <dbReference type="Proteomes" id="UP000799779"/>
    </source>
</evidence>
<evidence type="ECO:0000256" key="5">
    <source>
        <dbReference type="PIRSR" id="PIRSR017617-1"/>
    </source>
</evidence>
<evidence type="ECO:0000256" key="3">
    <source>
        <dbReference type="ARBA" id="ARBA00022898"/>
    </source>
</evidence>
<feature type="modified residue" description="N6-(pyridoxal phosphate)lysine" evidence="5">
    <location>
        <position position="247"/>
    </location>
</feature>
<evidence type="ECO:0000256" key="4">
    <source>
        <dbReference type="ARBA" id="ARBA00023239"/>
    </source>
</evidence>
<dbReference type="Proteomes" id="UP000799779">
    <property type="component" value="Unassembled WGS sequence"/>
</dbReference>
<keyword evidence="4" id="KW-0456">Lyase</keyword>
<dbReference type="PIRSF" id="PIRSF017617">
    <property type="entry name" value="Thr_aldolase"/>
    <property type="match status" value="1"/>
</dbReference>
<protein>
    <submittedName>
        <fullName evidence="8">L-allo-threonine aldolase</fullName>
    </submittedName>
</protein>
<comment type="similarity">
    <text evidence="2">Belongs to the threonine aldolase family.</text>
</comment>
<dbReference type="InterPro" id="IPR015424">
    <property type="entry name" value="PyrdxlP-dep_Trfase"/>
</dbReference>
<keyword evidence="3" id="KW-0663">Pyridoxal phosphate</keyword>
<dbReference type="Gene3D" id="3.90.1150.10">
    <property type="entry name" value="Aspartate Aminotransferase, domain 1"/>
    <property type="match status" value="1"/>
</dbReference>
<proteinExistence type="inferred from homology"/>
<dbReference type="Pfam" id="PF01212">
    <property type="entry name" value="Beta_elim_lyase"/>
    <property type="match status" value="1"/>
</dbReference>
<dbReference type="AlphaFoldDB" id="A0A6A5W5L1"/>
<evidence type="ECO:0000256" key="2">
    <source>
        <dbReference type="ARBA" id="ARBA00006966"/>
    </source>
</evidence>
<dbReference type="PANTHER" id="PTHR48097:SF9">
    <property type="entry name" value="L-THREONINE ALDOLASE"/>
    <property type="match status" value="1"/>
</dbReference>
<feature type="compositionally biased region" description="Polar residues" evidence="6">
    <location>
        <begin position="1"/>
        <end position="15"/>
    </location>
</feature>
<feature type="domain" description="Aromatic amino acid beta-eliminating lyase/threonine aldolase" evidence="7">
    <location>
        <begin position="51"/>
        <end position="342"/>
    </location>
</feature>
<dbReference type="InterPro" id="IPR001597">
    <property type="entry name" value="ArAA_b-elim_lyase/Thr_aldolase"/>
</dbReference>
<evidence type="ECO:0000256" key="6">
    <source>
        <dbReference type="SAM" id="MobiDB-lite"/>
    </source>
</evidence>
<dbReference type="OrthoDB" id="10261951at2759"/>
<dbReference type="GO" id="GO:0005829">
    <property type="term" value="C:cytosol"/>
    <property type="evidence" value="ECO:0007669"/>
    <property type="project" value="TreeGrafter"/>
</dbReference>
<dbReference type="FunFam" id="3.40.640.10:FF:000030">
    <property type="entry name" value="Low-specificity L-threonine aldolase"/>
    <property type="match status" value="1"/>
</dbReference>